<dbReference type="PANTHER" id="PTHR13234:SF8">
    <property type="entry name" value="GAMMA-INTERFERON-INDUCIBLE LYSOSOMAL THIOL REDUCTASE"/>
    <property type="match status" value="1"/>
</dbReference>
<keyword evidence="7" id="KW-0812">Transmembrane</keyword>
<reference evidence="9" key="1">
    <citation type="journal article" date="2013" name="Nature">
        <title>Pan genome of the phytoplankton Emiliania underpins its global distribution.</title>
        <authorList>
            <person name="Read B.A."/>
            <person name="Kegel J."/>
            <person name="Klute M.J."/>
            <person name="Kuo A."/>
            <person name="Lefebvre S.C."/>
            <person name="Maumus F."/>
            <person name="Mayer C."/>
            <person name="Miller J."/>
            <person name="Monier A."/>
            <person name="Salamov A."/>
            <person name="Young J."/>
            <person name="Aguilar M."/>
            <person name="Claverie J.M."/>
            <person name="Frickenhaus S."/>
            <person name="Gonzalez K."/>
            <person name="Herman E.K."/>
            <person name="Lin Y.C."/>
            <person name="Napier J."/>
            <person name="Ogata H."/>
            <person name="Sarno A.F."/>
            <person name="Shmutz J."/>
            <person name="Schroeder D."/>
            <person name="de Vargas C."/>
            <person name="Verret F."/>
            <person name="von Dassow P."/>
            <person name="Valentin K."/>
            <person name="Van de Peer Y."/>
            <person name="Wheeler G."/>
            <person name="Dacks J.B."/>
            <person name="Delwiche C.F."/>
            <person name="Dyhrman S.T."/>
            <person name="Glockner G."/>
            <person name="John U."/>
            <person name="Richards T."/>
            <person name="Worden A.Z."/>
            <person name="Zhang X."/>
            <person name="Grigoriev I.V."/>
            <person name="Allen A.E."/>
            <person name="Bidle K."/>
            <person name="Borodovsky M."/>
            <person name="Bowler C."/>
            <person name="Brownlee C."/>
            <person name="Cock J.M."/>
            <person name="Elias M."/>
            <person name="Gladyshev V.N."/>
            <person name="Groth M."/>
            <person name="Guda C."/>
            <person name="Hadaegh A."/>
            <person name="Iglesias-Rodriguez M.D."/>
            <person name="Jenkins J."/>
            <person name="Jones B.M."/>
            <person name="Lawson T."/>
            <person name="Leese F."/>
            <person name="Lindquist E."/>
            <person name="Lobanov A."/>
            <person name="Lomsadze A."/>
            <person name="Malik S.B."/>
            <person name="Marsh M.E."/>
            <person name="Mackinder L."/>
            <person name="Mock T."/>
            <person name="Mueller-Roeber B."/>
            <person name="Pagarete A."/>
            <person name="Parker M."/>
            <person name="Probert I."/>
            <person name="Quesneville H."/>
            <person name="Raines C."/>
            <person name="Rensing S.A."/>
            <person name="Riano-Pachon D.M."/>
            <person name="Richier S."/>
            <person name="Rokitta S."/>
            <person name="Shiraiwa Y."/>
            <person name="Soanes D.M."/>
            <person name="van der Giezen M."/>
            <person name="Wahlund T.M."/>
            <person name="Williams B."/>
            <person name="Wilson W."/>
            <person name="Wolfe G."/>
            <person name="Wurch L.L."/>
        </authorList>
    </citation>
    <scope>NUCLEOTIDE SEQUENCE</scope>
</reference>
<keyword evidence="7" id="KW-1133">Transmembrane helix</keyword>
<dbReference type="PANTHER" id="PTHR13234">
    <property type="entry name" value="GAMMA-INTERFERON INDUCIBLE LYSOSOMAL THIOL REDUCTASE GILT"/>
    <property type="match status" value="1"/>
</dbReference>
<accession>A0A0D3JI19</accession>
<dbReference type="Proteomes" id="UP000013827">
    <property type="component" value="Unassembled WGS sequence"/>
</dbReference>
<evidence type="ECO:0000313" key="8">
    <source>
        <dbReference type="EnsemblProtists" id="EOD23154"/>
    </source>
</evidence>
<keyword evidence="7" id="KW-0472">Membrane</keyword>
<evidence type="ECO:0000313" key="9">
    <source>
        <dbReference type="Proteomes" id="UP000013827"/>
    </source>
</evidence>
<sequence>MCNFQKFFPFFKAAAAKATPGTLMALFFDVDSDATPLVAKPRRSVWTPLALVGAAAGLCTLLGAPTIGLLLLSAKGGNRPVSIQVFGESACPDTRDFFLGPLPIAVAALGDAAQVEYVGFGNAYYDTWAGSVPAPSGCNSSAACRYNATTRDSFFNACGAGSKHPPSSCFEGSPRCQHGASECLANRVQACAEMSAPFAACYFAALDGKTPSLGAWKAGSPPEDILAVGKKCAATVGLKWRKVESCINGTRGDELVEAAAARTPTHAGVPYVLVDGKELKETDDAAAIVRAVCAAVPGGGPAVCNAVPFKLPPRTEEERQRAEQEREREEQRAEQEKQRAEQEREQEKQRAEYERERQQQRAEQEKQRAEQERERQQQRAEQEAERAKLEREREKRQAEKERDKTGPSNCEHPRDWCNENEAKCTDCGGTFWTAEQIDDFERRKDEKKDQDTRHGDDSKDDDADREHDDDDVAEKSDSDDDSKHHHDHHDADDADDADAKHDDATDSDKDDKKDGDDVKHDDGSKDDERAKDSDESDKA</sequence>
<feature type="compositionally biased region" description="Basic and acidic residues" evidence="6">
    <location>
        <begin position="314"/>
        <end position="424"/>
    </location>
</feature>
<comment type="subcellular location">
    <subcellularLocation>
        <location evidence="1">Secreted</location>
    </subcellularLocation>
</comment>
<keyword evidence="9" id="KW-1185">Reference proteome</keyword>
<dbReference type="KEGG" id="ehx:EMIHUDRAFT_447849"/>
<protein>
    <recommendedName>
        <fullName evidence="10">Thioredoxin-like fold domain-containing protein</fullName>
    </recommendedName>
</protein>
<dbReference type="EnsemblProtists" id="EOD23154">
    <property type="protein sequence ID" value="EOD23154"/>
    <property type="gene ID" value="EMIHUDRAFT_447849"/>
</dbReference>
<dbReference type="RefSeq" id="XP_005775583.1">
    <property type="nucleotide sequence ID" value="XM_005775526.1"/>
</dbReference>
<feature type="region of interest" description="Disordered" evidence="6">
    <location>
        <begin position="314"/>
        <end position="539"/>
    </location>
</feature>
<keyword evidence="3" id="KW-0964">Secreted</keyword>
<name>A0A0D3JI19_EMIH1</name>
<evidence type="ECO:0000256" key="2">
    <source>
        <dbReference type="ARBA" id="ARBA00005679"/>
    </source>
</evidence>
<keyword evidence="4" id="KW-0732">Signal</keyword>
<dbReference type="Gene3D" id="3.40.30.10">
    <property type="entry name" value="Glutaredoxin"/>
    <property type="match status" value="1"/>
</dbReference>
<dbReference type="STRING" id="2903.R1EQL3"/>
<evidence type="ECO:0000256" key="3">
    <source>
        <dbReference type="ARBA" id="ARBA00022525"/>
    </source>
</evidence>
<feature type="compositionally biased region" description="Basic and acidic residues" evidence="6">
    <location>
        <begin position="473"/>
        <end position="539"/>
    </location>
</feature>
<feature type="transmembrane region" description="Helical" evidence="7">
    <location>
        <begin position="48"/>
        <end position="72"/>
    </location>
</feature>
<proteinExistence type="inferred from homology"/>
<dbReference type="HOGENOM" id="CLU_505733_0_0_1"/>
<dbReference type="AlphaFoldDB" id="A0A0D3JI19"/>
<reference evidence="8" key="2">
    <citation type="submission" date="2024-10" db="UniProtKB">
        <authorList>
            <consortium name="EnsemblProtists"/>
        </authorList>
    </citation>
    <scope>IDENTIFICATION</scope>
</reference>
<comment type="similarity">
    <text evidence="2">Belongs to the GILT family.</text>
</comment>
<evidence type="ECO:0008006" key="10">
    <source>
        <dbReference type="Google" id="ProtNLM"/>
    </source>
</evidence>
<evidence type="ECO:0000256" key="4">
    <source>
        <dbReference type="ARBA" id="ARBA00022729"/>
    </source>
</evidence>
<dbReference type="GeneID" id="17268701"/>
<dbReference type="PaxDb" id="2903-EOD23154"/>
<keyword evidence="5" id="KW-0325">Glycoprotein</keyword>
<evidence type="ECO:0000256" key="6">
    <source>
        <dbReference type="SAM" id="MobiDB-lite"/>
    </source>
</evidence>
<evidence type="ECO:0000256" key="5">
    <source>
        <dbReference type="ARBA" id="ARBA00023180"/>
    </source>
</evidence>
<evidence type="ECO:0000256" key="1">
    <source>
        <dbReference type="ARBA" id="ARBA00004613"/>
    </source>
</evidence>
<dbReference type="GO" id="GO:0005576">
    <property type="term" value="C:extracellular region"/>
    <property type="evidence" value="ECO:0007669"/>
    <property type="project" value="UniProtKB-SubCell"/>
</dbReference>
<organism evidence="8 9">
    <name type="scientific">Emiliania huxleyi (strain CCMP1516)</name>
    <dbReference type="NCBI Taxonomy" id="280463"/>
    <lineage>
        <taxon>Eukaryota</taxon>
        <taxon>Haptista</taxon>
        <taxon>Haptophyta</taxon>
        <taxon>Prymnesiophyceae</taxon>
        <taxon>Isochrysidales</taxon>
        <taxon>Noelaerhabdaceae</taxon>
        <taxon>Emiliania</taxon>
    </lineage>
</organism>
<evidence type="ECO:0000256" key="7">
    <source>
        <dbReference type="SAM" id="Phobius"/>
    </source>
</evidence>
<dbReference type="InterPro" id="IPR004911">
    <property type="entry name" value="Interferon-induced_GILT"/>
</dbReference>
<dbReference type="GO" id="GO:0016671">
    <property type="term" value="F:oxidoreductase activity, acting on a sulfur group of donors, disulfide as acceptor"/>
    <property type="evidence" value="ECO:0007669"/>
    <property type="project" value="InterPro"/>
</dbReference>
<feature type="compositionally biased region" description="Basic and acidic residues" evidence="6">
    <location>
        <begin position="439"/>
        <end position="466"/>
    </location>
</feature>